<organism evidence="1 2">
    <name type="scientific">Fusicatenibacter saccharivorans</name>
    <dbReference type="NCBI Taxonomy" id="1150298"/>
    <lineage>
        <taxon>Bacteria</taxon>
        <taxon>Bacillati</taxon>
        <taxon>Bacillota</taxon>
        <taxon>Clostridia</taxon>
        <taxon>Lachnospirales</taxon>
        <taxon>Lachnospiraceae</taxon>
        <taxon>Fusicatenibacter</taxon>
    </lineage>
</organism>
<dbReference type="RefSeq" id="WP_055228081.1">
    <property type="nucleotide sequence ID" value="NZ_CYYV01000010.1"/>
</dbReference>
<gene>
    <name evidence="1" type="ORF">ERS852406_02271</name>
</gene>
<sequence>MNFNLSVQKWHLVSEKGLPKDGTWCFLVWKSAKDEYEWTVGGYNEAEKYFYANLGLGGMIVDADEVVAWAELFKDETFTAE</sequence>
<reference evidence="1 2" key="1">
    <citation type="submission" date="2015-09" db="EMBL/GenBank/DDBJ databases">
        <authorList>
            <consortium name="Pathogen Informatics"/>
        </authorList>
    </citation>
    <scope>NUCLEOTIDE SEQUENCE [LARGE SCALE GENOMIC DNA]</scope>
    <source>
        <strain evidence="1 2">2789STDY5608849</strain>
    </source>
</reference>
<name>A0A174G6D2_9FIRM</name>
<dbReference type="AlphaFoldDB" id="A0A174G6D2"/>
<dbReference type="EMBL" id="CYYV01000010">
    <property type="protein sequence ID" value="CUO55925.1"/>
    <property type="molecule type" value="Genomic_DNA"/>
</dbReference>
<evidence type="ECO:0000313" key="1">
    <source>
        <dbReference type="EMBL" id="CUO55925.1"/>
    </source>
</evidence>
<protein>
    <submittedName>
        <fullName evidence="1">Uncharacterized protein</fullName>
    </submittedName>
</protein>
<accession>A0A174G6D2</accession>
<evidence type="ECO:0000313" key="2">
    <source>
        <dbReference type="Proteomes" id="UP000095706"/>
    </source>
</evidence>
<dbReference type="Proteomes" id="UP000095706">
    <property type="component" value="Unassembled WGS sequence"/>
</dbReference>
<proteinExistence type="predicted"/>